<gene>
    <name evidence="2" type="ORF">LGQ03_00955</name>
</gene>
<organism evidence="2 3">
    <name type="scientific">Loktanella gaetbuli</name>
    <dbReference type="NCBI Taxonomy" id="2881335"/>
    <lineage>
        <taxon>Bacteria</taxon>
        <taxon>Pseudomonadati</taxon>
        <taxon>Pseudomonadota</taxon>
        <taxon>Alphaproteobacteria</taxon>
        <taxon>Rhodobacterales</taxon>
        <taxon>Roseobacteraceae</taxon>
        <taxon>Loktanella</taxon>
    </lineage>
</organism>
<feature type="domain" description="DUF6456" evidence="1">
    <location>
        <begin position="215"/>
        <end position="344"/>
    </location>
</feature>
<dbReference type="Proteomes" id="UP001138961">
    <property type="component" value="Unassembled WGS sequence"/>
</dbReference>
<dbReference type="RefSeq" id="WP_226746892.1">
    <property type="nucleotide sequence ID" value="NZ_JAJATZ010000001.1"/>
</dbReference>
<comment type="caution">
    <text evidence="2">The sequence shown here is derived from an EMBL/GenBank/DDBJ whole genome shotgun (WGS) entry which is preliminary data.</text>
</comment>
<protein>
    <submittedName>
        <fullName evidence="2">DUF6456 domain-containing protein</fullName>
    </submittedName>
</protein>
<dbReference type="EMBL" id="JAJATZ010000001">
    <property type="protein sequence ID" value="MCB5197800.1"/>
    <property type="molecule type" value="Genomic_DNA"/>
</dbReference>
<sequence length="355" mass="38901">MNSTQNANDADWVPSPVQDYIAHTTKGRSIRALARKRAVHPSTILRQVRNCEARRDDPLVDAALRALSETDAHLEQKASPITPMSPVAAMPSRTLSKARMEREAGHILRRLCEPGAVMAVARDMDSAVIVREDAEGETLRTAVVEAELAQAFALQNWISCADPGARIARYFVTSTGRAELRRLTARDENRAQGFADAAAGHADWIAPNGRQAASRFIATETPLMGLSRRRDKAGKPFLSRELVQAGERLREDFVVADAGPDVTEDWRAALSPEPRRSLSRGALAARKRLTDALDDLGPGLQDAVLRCCCLLEGLEVTERAMGWSSRSGKIVLRIALQRLLRHYDSANGKQSPMIG</sequence>
<reference evidence="2" key="1">
    <citation type="submission" date="2021-10" db="EMBL/GenBank/DDBJ databases">
        <title>Loktanella gaetbuli sp. nov., isolated from a tidal flat.</title>
        <authorList>
            <person name="Park S."/>
            <person name="Yoon J.-H."/>
        </authorList>
    </citation>
    <scope>NUCLEOTIDE SEQUENCE</scope>
    <source>
        <strain evidence="2">TSTF-M6</strain>
    </source>
</reference>
<name>A0ABS8BQ00_9RHOB</name>
<dbReference type="Pfam" id="PF20057">
    <property type="entry name" value="DUF6456"/>
    <property type="match status" value="1"/>
</dbReference>
<evidence type="ECO:0000259" key="1">
    <source>
        <dbReference type="Pfam" id="PF20057"/>
    </source>
</evidence>
<dbReference type="InterPro" id="IPR045599">
    <property type="entry name" value="DUF6456"/>
</dbReference>
<evidence type="ECO:0000313" key="2">
    <source>
        <dbReference type="EMBL" id="MCB5197800.1"/>
    </source>
</evidence>
<evidence type="ECO:0000313" key="3">
    <source>
        <dbReference type="Proteomes" id="UP001138961"/>
    </source>
</evidence>
<proteinExistence type="predicted"/>
<keyword evidence="3" id="KW-1185">Reference proteome</keyword>
<accession>A0ABS8BQ00</accession>